<keyword evidence="1" id="KW-0472">Membrane</keyword>
<dbReference type="AlphaFoldDB" id="A0A197JQQ3"/>
<accession>A0A197JQQ3</accession>
<dbReference type="EMBL" id="KV442058">
    <property type="protein sequence ID" value="OAQ27293.1"/>
    <property type="molecule type" value="Genomic_DNA"/>
</dbReference>
<gene>
    <name evidence="2" type="ORF">K457DRAFT_139551</name>
</gene>
<proteinExistence type="predicted"/>
<keyword evidence="1" id="KW-0812">Transmembrane</keyword>
<feature type="transmembrane region" description="Helical" evidence="1">
    <location>
        <begin position="51"/>
        <end position="69"/>
    </location>
</feature>
<organism evidence="2 3">
    <name type="scientific">Linnemannia elongata AG-77</name>
    <dbReference type="NCBI Taxonomy" id="1314771"/>
    <lineage>
        <taxon>Eukaryota</taxon>
        <taxon>Fungi</taxon>
        <taxon>Fungi incertae sedis</taxon>
        <taxon>Mucoromycota</taxon>
        <taxon>Mortierellomycotina</taxon>
        <taxon>Mortierellomycetes</taxon>
        <taxon>Mortierellales</taxon>
        <taxon>Mortierellaceae</taxon>
        <taxon>Linnemannia</taxon>
    </lineage>
</organism>
<sequence>MNEWRMMSRRKEENEECVCEGEVEGKEERKRKKRCAFDKEKQKERREDDKHCACLVPTSLLCAYSLFIFDTPF</sequence>
<protein>
    <submittedName>
        <fullName evidence="2">Uncharacterized protein</fullName>
    </submittedName>
</protein>
<reference evidence="2 3" key="1">
    <citation type="submission" date="2016-05" db="EMBL/GenBank/DDBJ databases">
        <title>Genome sequencing reveals origins of a unique bacterial endosymbiosis in the earliest lineages of terrestrial Fungi.</title>
        <authorList>
            <consortium name="DOE Joint Genome Institute"/>
            <person name="Uehling J."/>
            <person name="Gryganskyi A."/>
            <person name="Hameed K."/>
            <person name="Tschaplinski T."/>
            <person name="Misztal P."/>
            <person name="Wu S."/>
            <person name="Desiro A."/>
            <person name="Vande Pol N."/>
            <person name="Du Z.-Y."/>
            <person name="Zienkiewicz A."/>
            <person name="Zienkiewicz K."/>
            <person name="Morin E."/>
            <person name="Tisserant E."/>
            <person name="Splivallo R."/>
            <person name="Hainaut M."/>
            <person name="Henrissat B."/>
            <person name="Ohm R."/>
            <person name="Kuo A."/>
            <person name="Yan J."/>
            <person name="Lipzen A."/>
            <person name="Nolan M."/>
            <person name="Labutti K."/>
            <person name="Barry K."/>
            <person name="Goldstein A."/>
            <person name="Labbe J."/>
            <person name="Schadt C."/>
            <person name="Tuskan G."/>
            <person name="Grigoriev I."/>
            <person name="Martin F."/>
            <person name="Vilgalys R."/>
            <person name="Bonito G."/>
        </authorList>
    </citation>
    <scope>NUCLEOTIDE SEQUENCE [LARGE SCALE GENOMIC DNA]</scope>
    <source>
        <strain evidence="2 3">AG-77</strain>
    </source>
</reference>
<evidence type="ECO:0000313" key="2">
    <source>
        <dbReference type="EMBL" id="OAQ27293.1"/>
    </source>
</evidence>
<keyword evidence="1" id="KW-1133">Transmembrane helix</keyword>
<keyword evidence="3" id="KW-1185">Reference proteome</keyword>
<evidence type="ECO:0000313" key="3">
    <source>
        <dbReference type="Proteomes" id="UP000078512"/>
    </source>
</evidence>
<evidence type="ECO:0000256" key="1">
    <source>
        <dbReference type="SAM" id="Phobius"/>
    </source>
</evidence>
<dbReference type="Proteomes" id="UP000078512">
    <property type="component" value="Unassembled WGS sequence"/>
</dbReference>
<name>A0A197JQQ3_9FUNG</name>